<dbReference type="AlphaFoldDB" id="A0A317XAJ1"/>
<dbReference type="STRING" id="1450535.A0A317XAJ1"/>
<dbReference type="EMBL" id="MSFK01000005">
    <property type="protein sequence ID" value="PWY93968.1"/>
    <property type="molecule type" value="Genomic_DNA"/>
</dbReference>
<reference evidence="3 4" key="1">
    <citation type="submission" date="2016-12" db="EMBL/GenBank/DDBJ databases">
        <title>The genomes of Aspergillus section Nigri reveals drivers in fungal speciation.</title>
        <authorList>
            <consortium name="DOE Joint Genome Institute"/>
            <person name="Vesth T.C."/>
            <person name="Nybo J."/>
            <person name="Theobald S."/>
            <person name="Brandl J."/>
            <person name="Frisvad J.C."/>
            <person name="Nielsen K.F."/>
            <person name="Lyhne E.K."/>
            <person name="Kogle M.E."/>
            <person name="Kuo A."/>
            <person name="Riley R."/>
            <person name="Clum A."/>
            <person name="Nolan M."/>
            <person name="Lipzen A."/>
            <person name="Salamov A."/>
            <person name="Henrissat B."/>
            <person name="Wiebenga A."/>
            <person name="De Vries R.P."/>
            <person name="Grigoriev I.V."/>
            <person name="Mortensen U.H."/>
            <person name="Andersen M.R."/>
            <person name="Baker S.E."/>
        </authorList>
    </citation>
    <scope>NUCLEOTIDE SEQUENCE [LARGE SCALE GENOMIC DNA]</scope>
    <source>
        <strain evidence="3 4">CBS 115572</strain>
    </source>
</reference>
<evidence type="ECO:0000313" key="3">
    <source>
        <dbReference type="EMBL" id="PWY93968.1"/>
    </source>
</evidence>
<keyword evidence="4" id="KW-1185">Reference proteome</keyword>
<dbReference type="OrthoDB" id="3800738at2759"/>
<comment type="caution">
    <text evidence="3">The sequence shown here is derived from an EMBL/GenBank/DDBJ whole genome shotgun (WGS) entry which is preliminary data.</text>
</comment>
<dbReference type="Pfam" id="PF00646">
    <property type="entry name" value="F-box"/>
    <property type="match status" value="1"/>
</dbReference>
<dbReference type="InterPro" id="IPR036047">
    <property type="entry name" value="F-box-like_dom_sf"/>
</dbReference>
<evidence type="ECO:0000256" key="1">
    <source>
        <dbReference type="SAM" id="SignalP"/>
    </source>
</evidence>
<dbReference type="CDD" id="cd09917">
    <property type="entry name" value="F-box_SF"/>
    <property type="match status" value="1"/>
</dbReference>
<accession>A0A317XAJ1</accession>
<protein>
    <recommendedName>
        <fullName evidence="2">F-box domain-containing protein</fullName>
    </recommendedName>
</protein>
<name>A0A317XAJ1_9EURO</name>
<dbReference type="GeneID" id="37117618"/>
<proteinExistence type="predicted"/>
<evidence type="ECO:0000259" key="2">
    <source>
        <dbReference type="Pfam" id="PF00646"/>
    </source>
</evidence>
<sequence length="261" mass="30015">MKQPHHILFLFEILEEILLHLDATTLLLSQRVCTFWHALIKKSTRCQIALFFKPSTVPLTPLTNRTLNPFLTKPLLKYFLRKQHPLPQPPKCQTYSQIQSDRGYTFCRPEASWREMLLQQPPALRVGVVETHHNGTQRVAFTETVFQPGGKFIRMKDLEGPVSDGFLLPAIDCPVFWTDCVCRPPGRGRGSRGHLECGKEVARRQLKRCDLVVIAKGPFRLPLPELGIERREERTSLRKWLESLVERMGEVKETHGKVCEG</sequence>
<evidence type="ECO:0000313" key="4">
    <source>
        <dbReference type="Proteomes" id="UP000246702"/>
    </source>
</evidence>
<dbReference type="InterPro" id="IPR001810">
    <property type="entry name" value="F-box_dom"/>
</dbReference>
<dbReference type="RefSeq" id="XP_025470729.1">
    <property type="nucleotide sequence ID" value="XM_025615475.1"/>
</dbReference>
<dbReference type="Proteomes" id="UP000246702">
    <property type="component" value="Unassembled WGS sequence"/>
</dbReference>
<gene>
    <name evidence="3" type="ORF">BO94DRAFT_582384</name>
</gene>
<feature type="chain" id="PRO_5016253056" description="F-box domain-containing protein" evidence="1">
    <location>
        <begin position="20"/>
        <end position="261"/>
    </location>
</feature>
<feature type="signal peptide" evidence="1">
    <location>
        <begin position="1"/>
        <end position="19"/>
    </location>
</feature>
<keyword evidence="1" id="KW-0732">Signal</keyword>
<feature type="domain" description="F-box" evidence="2">
    <location>
        <begin position="12"/>
        <end position="43"/>
    </location>
</feature>
<organism evidence="3 4">
    <name type="scientific">Aspergillus sclerotioniger CBS 115572</name>
    <dbReference type="NCBI Taxonomy" id="1450535"/>
    <lineage>
        <taxon>Eukaryota</taxon>
        <taxon>Fungi</taxon>
        <taxon>Dikarya</taxon>
        <taxon>Ascomycota</taxon>
        <taxon>Pezizomycotina</taxon>
        <taxon>Eurotiomycetes</taxon>
        <taxon>Eurotiomycetidae</taxon>
        <taxon>Eurotiales</taxon>
        <taxon>Aspergillaceae</taxon>
        <taxon>Aspergillus</taxon>
        <taxon>Aspergillus subgen. Circumdati</taxon>
    </lineage>
</organism>
<dbReference type="SUPFAM" id="SSF81383">
    <property type="entry name" value="F-box domain"/>
    <property type="match status" value="1"/>
</dbReference>